<dbReference type="GO" id="GO:0016788">
    <property type="term" value="F:hydrolase activity, acting on ester bonds"/>
    <property type="evidence" value="ECO:0007669"/>
    <property type="project" value="InterPro"/>
</dbReference>
<proteinExistence type="inferred from homology"/>
<dbReference type="InterPro" id="IPR001087">
    <property type="entry name" value="GDSL"/>
</dbReference>
<sequence>MRNSLITLFFIAIISVSGFAQDYQYIVAFGDSFTDNGYIDGHGFNRDTNGLVWIEYLAEMINCPNVENRAWGGARTDNGHYMGFDWSGFNWQVDKYDLSTNPEETLYTIWIGVNDYWDNKEDPSNSVENIRVGLNKLIEKGGKHFVVFNNFDLTLSLGYGPNTDYHGLIPVVKELTKEFNAELFSMLYDKTDGLVKLNPEIKVYFIDIYSFMNDLVASNQYHNKPWKGTYQFPDPNKYLWYDEWHPMTSCHKLIGELVLKEMKN</sequence>
<evidence type="ECO:0000313" key="2">
    <source>
        <dbReference type="EMBL" id="NER11806.1"/>
    </source>
</evidence>
<dbReference type="CDD" id="cd01846">
    <property type="entry name" value="fatty_acyltransferase_like"/>
    <property type="match status" value="1"/>
</dbReference>
<protein>
    <recommendedName>
        <fullName evidence="4">SGNH/GDSL hydrolase family protein</fullName>
    </recommendedName>
</protein>
<dbReference type="Pfam" id="PF00657">
    <property type="entry name" value="Lipase_GDSL"/>
    <property type="match status" value="1"/>
</dbReference>
<comment type="caution">
    <text evidence="2">The sequence shown here is derived from an EMBL/GenBank/DDBJ whole genome shotgun (WGS) entry which is preliminary data.</text>
</comment>
<reference evidence="2 3" key="1">
    <citation type="submission" date="2020-01" db="EMBL/GenBank/DDBJ databases">
        <title>Muriicola jejuensis KCTC 22299.</title>
        <authorList>
            <person name="Wang G."/>
        </authorList>
    </citation>
    <scope>NUCLEOTIDE SEQUENCE [LARGE SCALE GENOMIC DNA]</scope>
    <source>
        <strain evidence="2 3">KCTC 22299</strain>
    </source>
</reference>
<accession>A0A6P0UNC3</accession>
<name>A0A6P0UNC3_9FLAO</name>
<gene>
    <name evidence="2" type="ORF">GWK09_14865</name>
</gene>
<organism evidence="2 3">
    <name type="scientific">Muriicola jejuensis</name>
    <dbReference type="NCBI Taxonomy" id="504488"/>
    <lineage>
        <taxon>Bacteria</taxon>
        <taxon>Pseudomonadati</taxon>
        <taxon>Bacteroidota</taxon>
        <taxon>Flavobacteriia</taxon>
        <taxon>Flavobacteriales</taxon>
        <taxon>Flavobacteriaceae</taxon>
        <taxon>Muriicola</taxon>
    </lineage>
</organism>
<dbReference type="SUPFAM" id="SSF52266">
    <property type="entry name" value="SGNH hydrolase"/>
    <property type="match status" value="1"/>
</dbReference>
<dbReference type="InterPro" id="IPR036514">
    <property type="entry name" value="SGNH_hydro_sf"/>
</dbReference>
<dbReference type="Gene3D" id="3.40.50.1110">
    <property type="entry name" value="SGNH hydrolase"/>
    <property type="match status" value="1"/>
</dbReference>
<dbReference type="EMBL" id="JAABOP010000022">
    <property type="protein sequence ID" value="NER11806.1"/>
    <property type="molecule type" value="Genomic_DNA"/>
</dbReference>
<comment type="similarity">
    <text evidence="1">Belongs to the 'GDSL' lipolytic enzyme family.</text>
</comment>
<dbReference type="PANTHER" id="PTHR22835:SF659">
    <property type="entry name" value="GDSL LIPASE_ACYLHYDROLASE, PUTATIVE (AFU_ORTHOLOGUE AFUA_2G00510)-RELATED"/>
    <property type="match status" value="1"/>
</dbReference>
<evidence type="ECO:0000256" key="1">
    <source>
        <dbReference type="ARBA" id="ARBA00008668"/>
    </source>
</evidence>
<dbReference type="PANTHER" id="PTHR22835">
    <property type="entry name" value="ZINC FINGER FYVE DOMAIN CONTAINING PROTEIN"/>
    <property type="match status" value="1"/>
</dbReference>
<dbReference type="Proteomes" id="UP000468443">
    <property type="component" value="Unassembled WGS sequence"/>
</dbReference>
<evidence type="ECO:0008006" key="4">
    <source>
        <dbReference type="Google" id="ProtNLM"/>
    </source>
</evidence>
<dbReference type="AlphaFoldDB" id="A0A6P0UNC3"/>
<evidence type="ECO:0000313" key="3">
    <source>
        <dbReference type="Proteomes" id="UP000468443"/>
    </source>
</evidence>
<keyword evidence="3" id="KW-1185">Reference proteome</keyword>
<dbReference type="RefSeq" id="WP_163694261.1">
    <property type="nucleotide sequence ID" value="NZ_FXTW01000024.1"/>
</dbReference>